<evidence type="ECO:0000256" key="3">
    <source>
        <dbReference type="ARBA" id="ARBA00023004"/>
    </source>
</evidence>
<evidence type="ECO:0000313" key="6">
    <source>
        <dbReference type="EMBL" id="GDY60937.1"/>
    </source>
</evidence>
<accession>A0A4D4N3D4</accession>
<proteinExistence type="inferred from homology"/>
<dbReference type="GO" id="GO:0004112">
    <property type="term" value="F:cyclic-nucleotide phosphodiesterase activity"/>
    <property type="evidence" value="ECO:0007669"/>
    <property type="project" value="InterPro"/>
</dbReference>
<dbReference type="EMBL" id="BJHY01000001">
    <property type="protein sequence ID" value="GDY78990.1"/>
    <property type="molecule type" value="Genomic_DNA"/>
</dbReference>
<organism evidence="7 8">
    <name type="scientific">Streptomyces avermitilis</name>
    <dbReference type="NCBI Taxonomy" id="33903"/>
    <lineage>
        <taxon>Bacteria</taxon>
        <taxon>Bacillati</taxon>
        <taxon>Actinomycetota</taxon>
        <taxon>Actinomycetes</taxon>
        <taxon>Kitasatosporales</taxon>
        <taxon>Streptomycetaceae</taxon>
        <taxon>Streptomyces</taxon>
    </lineage>
</organism>
<dbReference type="Gene3D" id="3.60.21.10">
    <property type="match status" value="1"/>
</dbReference>
<reference evidence="6 9" key="2">
    <citation type="submission" date="2019-04" db="EMBL/GenBank/DDBJ databases">
        <title>Draft genome sequences of Streptomyces avermitilis NBRC 14893.</title>
        <authorList>
            <person name="Komaki H."/>
            <person name="Tamura T."/>
            <person name="Hosoyama A."/>
        </authorList>
    </citation>
    <scope>NUCLEOTIDE SEQUENCE [LARGE SCALE GENOMIC DNA]</scope>
    <source>
        <strain evidence="6 9">NBRC 14893</strain>
    </source>
</reference>
<dbReference type="PANTHER" id="PTHR42988">
    <property type="entry name" value="PHOSPHOHYDROLASE"/>
    <property type="match status" value="1"/>
</dbReference>
<keyword evidence="3" id="KW-0408">Iron</keyword>
<dbReference type="PANTHER" id="PTHR42988:SF2">
    <property type="entry name" value="CYCLIC NUCLEOTIDE PHOSPHODIESTERASE CBUA0032-RELATED"/>
    <property type="match status" value="1"/>
</dbReference>
<evidence type="ECO:0000256" key="2">
    <source>
        <dbReference type="ARBA" id="ARBA00022801"/>
    </source>
</evidence>
<dbReference type="InterPro" id="IPR029052">
    <property type="entry name" value="Metallo-depent_PP-like"/>
</dbReference>
<evidence type="ECO:0000259" key="5">
    <source>
        <dbReference type="Pfam" id="PF00149"/>
    </source>
</evidence>
<reference evidence="7 8" key="1">
    <citation type="submission" date="2019-04" db="EMBL/GenBank/DDBJ databases">
        <title>Draft genome sequences of Streptomyces avermitilis ATCC 31267.</title>
        <authorList>
            <person name="Komaki H."/>
            <person name="Tamura T."/>
            <person name="Hosoyama A."/>
        </authorList>
    </citation>
    <scope>NUCLEOTIDE SEQUENCE [LARGE SCALE GENOMIC DNA]</scope>
    <source>
        <strain evidence="7 8">ATCC 31267</strain>
    </source>
</reference>
<dbReference type="GeneID" id="41538348"/>
<dbReference type="InterPro" id="IPR004843">
    <property type="entry name" value="Calcineurin-like_PHP"/>
</dbReference>
<dbReference type="RefSeq" id="WP_037646086.1">
    <property type="nucleotide sequence ID" value="NZ_BAABTN010000006.1"/>
</dbReference>
<evidence type="ECO:0000313" key="8">
    <source>
        <dbReference type="Proteomes" id="UP000299211"/>
    </source>
</evidence>
<dbReference type="EMBL" id="BJHX01000001">
    <property type="protein sequence ID" value="GDY60937.1"/>
    <property type="molecule type" value="Genomic_DNA"/>
</dbReference>
<protein>
    <recommendedName>
        <fullName evidence="5">Calcineurin-like phosphoesterase domain-containing protein</fullName>
    </recommendedName>
</protein>
<keyword evidence="2" id="KW-0378">Hydrolase</keyword>
<gene>
    <name evidence="6" type="ORF">SAV14893_003300</name>
    <name evidence="7" type="ORF">SAV31267_084750</name>
</gene>
<dbReference type="SUPFAM" id="SSF56300">
    <property type="entry name" value="Metallo-dependent phosphatases"/>
    <property type="match status" value="1"/>
</dbReference>
<dbReference type="GO" id="GO:0046872">
    <property type="term" value="F:metal ion binding"/>
    <property type="evidence" value="ECO:0007669"/>
    <property type="project" value="UniProtKB-KW"/>
</dbReference>
<dbReference type="Pfam" id="PF00149">
    <property type="entry name" value="Metallophos"/>
    <property type="match status" value="1"/>
</dbReference>
<dbReference type="Proteomes" id="UP000299211">
    <property type="component" value="Unassembled WGS sequence"/>
</dbReference>
<evidence type="ECO:0000256" key="1">
    <source>
        <dbReference type="ARBA" id="ARBA00022723"/>
    </source>
</evidence>
<dbReference type="InterPro" id="IPR026575">
    <property type="entry name" value="GpdQ/CpdA-like"/>
</dbReference>
<dbReference type="AlphaFoldDB" id="A0A4D4N3D4"/>
<dbReference type="STRING" id="33903.AQJ43_10305"/>
<dbReference type="Proteomes" id="UP000302139">
    <property type="component" value="Unassembled WGS sequence"/>
</dbReference>
<dbReference type="CDD" id="cd07402">
    <property type="entry name" value="MPP_GpdQ"/>
    <property type="match status" value="1"/>
</dbReference>
<comment type="similarity">
    <text evidence="4">Belongs to the cyclic nucleotide phosphodiesterase class-III family.</text>
</comment>
<evidence type="ECO:0000313" key="7">
    <source>
        <dbReference type="EMBL" id="GDY78990.1"/>
    </source>
</evidence>
<dbReference type="InterPro" id="IPR050884">
    <property type="entry name" value="CNP_phosphodiesterase-III"/>
</dbReference>
<evidence type="ECO:0000313" key="9">
    <source>
        <dbReference type="Proteomes" id="UP000302139"/>
    </source>
</evidence>
<feature type="domain" description="Calcineurin-like phosphoesterase" evidence="5">
    <location>
        <begin position="4"/>
        <end position="194"/>
    </location>
</feature>
<name>A0A4D4N3D4_STRAX</name>
<sequence>MAFSVAHLSDPHLTTGLLAVDRVAAFSRALRCVLALDPRPACVVVTGDLVDRGEAEEYEVLREVIARFPLPVHLVPGNHDDPGTLLEAFGGGPHTGGARAFPYAVEYPNATVVVLSSTVPGAPSGRLGDEQLDRLEELLSRRPEVPAFVCLHHPPVDIGIPYLDGMNLADADAFGEVIGRHPQVVRVLAGHVHRAVTGEFAGSTMVTAPSTYLQSNLNLRVGGPVGYVDEPTAFLLHHLTGTGCVTHTAQVSHAGGLIGGY</sequence>
<comment type="caution">
    <text evidence="7">The sequence shown here is derived from an EMBL/GenBank/DDBJ whole genome shotgun (WGS) entry which is preliminary data.</text>
</comment>
<evidence type="ECO:0000256" key="4">
    <source>
        <dbReference type="ARBA" id="ARBA00025742"/>
    </source>
</evidence>
<keyword evidence="1" id="KW-0479">Metal-binding</keyword>